<name>A0A9P6JR89_9AGAR</name>
<dbReference type="AlphaFoldDB" id="A0A9P6JR89"/>
<gene>
    <name evidence="3" type="ORF">CPB83DRAFT_905608</name>
</gene>
<reference evidence="3" key="1">
    <citation type="submission" date="2020-11" db="EMBL/GenBank/DDBJ databases">
        <authorList>
            <consortium name="DOE Joint Genome Institute"/>
            <person name="Ahrendt S."/>
            <person name="Riley R."/>
            <person name="Andreopoulos W."/>
            <person name="Labutti K."/>
            <person name="Pangilinan J."/>
            <person name="Ruiz-Duenas F.J."/>
            <person name="Barrasa J.M."/>
            <person name="Sanchez-Garcia M."/>
            <person name="Camarero S."/>
            <person name="Miyauchi S."/>
            <person name="Serrano A."/>
            <person name="Linde D."/>
            <person name="Babiker R."/>
            <person name="Drula E."/>
            <person name="Ayuso-Fernandez I."/>
            <person name="Pacheco R."/>
            <person name="Padilla G."/>
            <person name="Ferreira P."/>
            <person name="Barriuso J."/>
            <person name="Kellner H."/>
            <person name="Castanera R."/>
            <person name="Alfaro M."/>
            <person name="Ramirez L."/>
            <person name="Pisabarro A.G."/>
            <person name="Kuo A."/>
            <person name="Tritt A."/>
            <person name="Lipzen A."/>
            <person name="He G."/>
            <person name="Yan M."/>
            <person name="Ng V."/>
            <person name="Cullen D."/>
            <person name="Martin F."/>
            <person name="Rosso M.-N."/>
            <person name="Henrissat B."/>
            <person name="Hibbett D."/>
            <person name="Martinez A.T."/>
            <person name="Grigoriev I.V."/>
        </authorList>
    </citation>
    <scope>NUCLEOTIDE SEQUENCE</scope>
    <source>
        <strain evidence="3">CBS 506.95</strain>
    </source>
</reference>
<dbReference type="OrthoDB" id="2113294at2759"/>
<protein>
    <recommendedName>
        <fullName evidence="2">Glycosyltransferase family 18 catalytic domain-containing protein</fullName>
    </recommendedName>
</protein>
<evidence type="ECO:0000313" key="4">
    <source>
        <dbReference type="Proteomes" id="UP000807306"/>
    </source>
</evidence>
<dbReference type="GO" id="GO:0030144">
    <property type="term" value="F:alpha-1,6-mannosylglycoprotein 6-beta-N-acetylglucosaminyltransferase activity"/>
    <property type="evidence" value="ECO:0007669"/>
    <property type="project" value="InterPro"/>
</dbReference>
<evidence type="ECO:0000256" key="1">
    <source>
        <dbReference type="SAM" id="SignalP"/>
    </source>
</evidence>
<evidence type="ECO:0000259" key="2">
    <source>
        <dbReference type="Pfam" id="PF15024"/>
    </source>
</evidence>
<accession>A0A9P6JR89</accession>
<organism evidence="3 4">
    <name type="scientific">Crepidotus variabilis</name>
    <dbReference type="NCBI Taxonomy" id="179855"/>
    <lineage>
        <taxon>Eukaryota</taxon>
        <taxon>Fungi</taxon>
        <taxon>Dikarya</taxon>
        <taxon>Basidiomycota</taxon>
        <taxon>Agaricomycotina</taxon>
        <taxon>Agaricomycetes</taxon>
        <taxon>Agaricomycetidae</taxon>
        <taxon>Agaricales</taxon>
        <taxon>Agaricineae</taxon>
        <taxon>Crepidotaceae</taxon>
        <taxon>Crepidotus</taxon>
    </lineage>
</organism>
<proteinExistence type="predicted"/>
<feature type="chain" id="PRO_5040427635" description="Glycosyltransferase family 18 catalytic domain-containing protein" evidence="1">
    <location>
        <begin position="35"/>
        <end position="482"/>
    </location>
</feature>
<sequence>MPLSLSKKLPFACTLASLLYLLFYTASNLSASSSESFPTSTEDPFGGYRFFPEDVVPNFKAPNEKSRNYHEWNDQTLRELHMCLERNDCGPNQRKVALLAAHWFEEAIVRGWRGGEGVWSLSMYKHLRAMGYTTLFANSFEEALAQYRMFPDLVQVVVRNRAGECHADSKCVKGPSNPDGIPAWKIFDFEYFPNPEGGHYHASLMKGKWILSANPDKTNDTPLQYIGFSMEDECLQRPAKPLAERSHRIWVLMKQLTYVYDGRFAWNRSFFSTASSTDPSSPIHGVPFTGAWIVDQHYQWKPELQGIMEDIEDREHGVVNLLSRNDALAQNKQDGEGKKGRMGPDEWEREVGNSKVMIGVGNPWMSPSPYHALCLGVPFLNPILNWDPRDKWNKAKWHTQHPSLNRYDPPFVYHVHKSDYPGFVNAIHSAINTEIPSFIPRHMTEVAVRNRVRHLMEHDWKEEAKKVLLERLGDGYGYTFEL</sequence>
<dbReference type="InterPro" id="IPR026116">
    <property type="entry name" value="GT18_cat"/>
</dbReference>
<dbReference type="Pfam" id="PF15024">
    <property type="entry name" value="Glyco_transf_18"/>
    <property type="match status" value="1"/>
</dbReference>
<evidence type="ECO:0000313" key="3">
    <source>
        <dbReference type="EMBL" id="KAF9530041.1"/>
    </source>
</evidence>
<keyword evidence="4" id="KW-1185">Reference proteome</keyword>
<dbReference type="Proteomes" id="UP000807306">
    <property type="component" value="Unassembled WGS sequence"/>
</dbReference>
<comment type="caution">
    <text evidence="3">The sequence shown here is derived from an EMBL/GenBank/DDBJ whole genome shotgun (WGS) entry which is preliminary data.</text>
</comment>
<feature type="domain" description="Glycosyltransferase family 18 catalytic" evidence="2">
    <location>
        <begin position="351"/>
        <end position="458"/>
    </location>
</feature>
<keyword evidence="1" id="KW-0732">Signal</keyword>
<feature type="signal peptide" evidence="1">
    <location>
        <begin position="1"/>
        <end position="34"/>
    </location>
</feature>
<dbReference type="EMBL" id="MU157842">
    <property type="protein sequence ID" value="KAF9530041.1"/>
    <property type="molecule type" value="Genomic_DNA"/>
</dbReference>